<keyword evidence="2" id="KW-1185">Reference proteome</keyword>
<dbReference type="InterPro" id="IPR026705">
    <property type="entry name" value="Hid-1/Ecm30"/>
</dbReference>
<dbReference type="Pfam" id="PF12722">
    <property type="entry name" value="Hid1"/>
    <property type="match status" value="1"/>
</dbReference>
<dbReference type="GO" id="GO:0000138">
    <property type="term" value="C:Golgi trans cisterna"/>
    <property type="evidence" value="ECO:0007669"/>
    <property type="project" value="TreeGrafter"/>
</dbReference>
<accession>A0A4W5KG01</accession>
<reference evidence="1" key="3">
    <citation type="submission" date="2025-09" db="UniProtKB">
        <authorList>
            <consortium name="Ensembl"/>
        </authorList>
    </citation>
    <scope>IDENTIFICATION</scope>
</reference>
<dbReference type="GO" id="GO:0005797">
    <property type="term" value="C:Golgi medial cisterna"/>
    <property type="evidence" value="ECO:0007669"/>
    <property type="project" value="TreeGrafter"/>
</dbReference>
<evidence type="ECO:0008006" key="3">
    <source>
        <dbReference type="Google" id="ProtNLM"/>
    </source>
</evidence>
<reference evidence="2" key="1">
    <citation type="submission" date="2018-06" db="EMBL/GenBank/DDBJ databases">
        <title>Genome assembly of Danube salmon.</title>
        <authorList>
            <person name="Macqueen D.J."/>
            <person name="Gundappa M.K."/>
        </authorList>
    </citation>
    <scope>NUCLEOTIDE SEQUENCE [LARGE SCALE GENOMIC DNA]</scope>
</reference>
<evidence type="ECO:0000313" key="2">
    <source>
        <dbReference type="Proteomes" id="UP000314982"/>
    </source>
</evidence>
<dbReference type="AlphaFoldDB" id="A0A4W5KG01"/>
<dbReference type="STRING" id="62062.ENSHHUP00000010949"/>
<name>A0A4W5KG01_9TELE</name>
<dbReference type="PANTHER" id="PTHR21575">
    <property type="entry name" value="PROTEIN HID1"/>
    <property type="match status" value="1"/>
</dbReference>
<evidence type="ECO:0000313" key="1">
    <source>
        <dbReference type="Ensembl" id="ENSHHUP00000010949.1"/>
    </source>
</evidence>
<protein>
    <recommendedName>
        <fullName evidence="3">HID1 domain containing b</fullName>
    </recommendedName>
</protein>
<dbReference type="PANTHER" id="PTHR21575:SF12">
    <property type="entry name" value="PROTEIN HID1"/>
    <property type="match status" value="1"/>
</dbReference>
<dbReference type="Proteomes" id="UP000314982">
    <property type="component" value="Unassembled WGS sequence"/>
</dbReference>
<reference evidence="1" key="2">
    <citation type="submission" date="2025-08" db="UniProtKB">
        <authorList>
            <consortium name="Ensembl"/>
        </authorList>
    </citation>
    <scope>IDENTIFICATION</scope>
</reference>
<dbReference type="GO" id="GO:0016020">
    <property type="term" value="C:membrane"/>
    <property type="evidence" value="ECO:0007669"/>
    <property type="project" value="TreeGrafter"/>
</dbReference>
<dbReference type="Ensembl" id="ENSHHUT00000011297.1">
    <property type="protein sequence ID" value="ENSHHUP00000010949.1"/>
    <property type="gene ID" value="ENSHHUG00000006709.1"/>
</dbReference>
<proteinExistence type="predicted"/>
<sequence>MLTRILPYIFEDQDWRGFFWSTVPGAGRTGTDEMDDDEGARPLAESLLLAMADLLFCPDFTVNSHRRGPVSTNRIPCLFILTFILAGSPIETKVSFAREPCSLT</sequence>
<organism evidence="1 2">
    <name type="scientific">Hucho hucho</name>
    <name type="common">huchen</name>
    <dbReference type="NCBI Taxonomy" id="62062"/>
    <lineage>
        <taxon>Eukaryota</taxon>
        <taxon>Metazoa</taxon>
        <taxon>Chordata</taxon>
        <taxon>Craniata</taxon>
        <taxon>Vertebrata</taxon>
        <taxon>Euteleostomi</taxon>
        <taxon>Actinopterygii</taxon>
        <taxon>Neopterygii</taxon>
        <taxon>Teleostei</taxon>
        <taxon>Protacanthopterygii</taxon>
        <taxon>Salmoniformes</taxon>
        <taxon>Salmonidae</taxon>
        <taxon>Salmoninae</taxon>
        <taxon>Hucho</taxon>
    </lineage>
</organism>